<dbReference type="Gene3D" id="6.10.250.2080">
    <property type="match status" value="1"/>
</dbReference>
<proteinExistence type="inferred from homology"/>
<dbReference type="InterPro" id="IPR029025">
    <property type="entry name" value="T3SS_substrate_exporter_C"/>
</dbReference>
<dbReference type="SUPFAM" id="SSF160544">
    <property type="entry name" value="EscU C-terminal domain-like"/>
    <property type="match status" value="1"/>
</dbReference>
<comment type="similarity">
    <text evidence="1">Belongs to the type III secretion exporter family.</text>
</comment>
<keyword evidence="3" id="KW-0812">Transmembrane</keyword>
<sequence>MADSAGDKSERASDHKLRKMREEGQVARSRDLATAVGLVVTLQVTALFMPDYLRKFHGLFQRGLDDASGTGTIDAMVGAVWADAGMLFAQMLLPLFITPLLVAVASLFPGGWLLSPKNLQPKFSRLSPKQNLSKFFKAKHYGDLLMSVLKAATVAGVVYAYCKANVRHFTALPSMTLDLAVREGIALFLSGVMSIVVIFVILALIDVPLQRFFFLRSQRMSKQEVKEEHKSNEGRPEVKNRIRQIQRQLARRSVRATVPKADAVIVNPEHFAVAVRYDTQRAEAPYVIAKGVDEMAFYIREIALQHQVEVVSIPALARAVYHTSQVNQQIPAVLYRSVAQVLHYVLQIKAFRQGQRPARPEMPHALDVPTELSDPSPAP</sequence>
<feature type="transmembrane region" description="Helical" evidence="3">
    <location>
        <begin position="185"/>
        <end position="209"/>
    </location>
</feature>
<evidence type="ECO:0000313" key="5">
    <source>
        <dbReference type="Proteomes" id="UP000220246"/>
    </source>
</evidence>
<evidence type="ECO:0000256" key="2">
    <source>
        <dbReference type="SAM" id="MobiDB-lite"/>
    </source>
</evidence>
<keyword evidence="4" id="KW-0966">Cell projection</keyword>
<dbReference type="EMBL" id="PDEA01000001">
    <property type="protein sequence ID" value="PEH87907.1"/>
    <property type="molecule type" value="Genomic_DNA"/>
</dbReference>
<evidence type="ECO:0000313" key="4">
    <source>
        <dbReference type="EMBL" id="PEH87907.1"/>
    </source>
</evidence>
<gene>
    <name evidence="4" type="ORF">CRM82_04095</name>
</gene>
<dbReference type="InterPro" id="IPR006135">
    <property type="entry name" value="T3SS_substrate_exporter"/>
</dbReference>
<dbReference type="STRING" id="1219032.GCA_001515545_04127"/>
<feature type="transmembrane region" description="Helical" evidence="3">
    <location>
        <begin position="91"/>
        <end position="115"/>
    </location>
</feature>
<keyword evidence="4" id="KW-0969">Cilium</keyword>
<keyword evidence="5" id="KW-1185">Reference proteome</keyword>
<dbReference type="PANTHER" id="PTHR30531">
    <property type="entry name" value="FLAGELLAR BIOSYNTHETIC PROTEIN FLHB"/>
    <property type="match status" value="1"/>
</dbReference>
<name>A0A2A7URK8_COMTR</name>
<dbReference type="GO" id="GO:0009306">
    <property type="term" value="P:protein secretion"/>
    <property type="evidence" value="ECO:0007669"/>
    <property type="project" value="InterPro"/>
</dbReference>
<keyword evidence="3" id="KW-1133">Transmembrane helix</keyword>
<feature type="transmembrane region" description="Helical" evidence="3">
    <location>
        <begin position="144"/>
        <end position="161"/>
    </location>
</feature>
<feature type="region of interest" description="Disordered" evidence="2">
    <location>
        <begin position="1"/>
        <end position="23"/>
    </location>
</feature>
<dbReference type="PRINTS" id="PR00950">
    <property type="entry name" value="TYPE3IMSPROT"/>
</dbReference>
<dbReference type="RefSeq" id="WP_066541957.1">
    <property type="nucleotide sequence ID" value="NZ_DALZQJ010000015.1"/>
</dbReference>
<keyword evidence="4" id="KW-0282">Flagellum</keyword>
<accession>A0A2A7URK8</accession>
<dbReference type="Gene3D" id="3.40.1690.10">
    <property type="entry name" value="secretion proteins EscU"/>
    <property type="match status" value="1"/>
</dbReference>
<dbReference type="GO" id="GO:0005886">
    <property type="term" value="C:plasma membrane"/>
    <property type="evidence" value="ECO:0007669"/>
    <property type="project" value="TreeGrafter"/>
</dbReference>
<evidence type="ECO:0000256" key="3">
    <source>
        <dbReference type="SAM" id="Phobius"/>
    </source>
</evidence>
<dbReference type="OrthoDB" id="9807950at2"/>
<reference evidence="5" key="1">
    <citation type="submission" date="2017-09" db="EMBL/GenBank/DDBJ databases">
        <title>FDA dAtabase for Regulatory Grade micrObial Sequences (FDA-ARGOS): Supporting development and validation of Infectious Disease Dx tests.</title>
        <authorList>
            <person name="Minogue T."/>
            <person name="Wolcott M."/>
            <person name="Wasieloski L."/>
            <person name="Aguilar W."/>
            <person name="Moore D."/>
            <person name="Tallon L."/>
            <person name="Sadzewicz L."/>
            <person name="Ott S."/>
            <person name="Zhao X."/>
            <person name="Nagaraj S."/>
            <person name="Vavikolanu K."/>
            <person name="Aluvathingal J."/>
            <person name="Nadendla S."/>
            <person name="Sichtig H."/>
        </authorList>
    </citation>
    <scope>NUCLEOTIDE SEQUENCE [LARGE SCALE GENOMIC DNA]</scope>
    <source>
        <strain evidence="5">FDAARGOS_394</strain>
    </source>
</reference>
<protein>
    <submittedName>
        <fullName evidence="4">Flagellar type III secretion system protein FlhB</fullName>
    </submittedName>
</protein>
<dbReference type="AlphaFoldDB" id="A0A2A7URK8"/>
<organism evidence="4 5">
    <name type="scientific">Comamonas terrigena</name>
    <dbReference type="NCBI Taxonomy" id="32013"/>
    <lineage>
        <taxon>Bacteria</taxon>
        <taxon>Pseudomonadati</taxon>
        <taxon>Pseudomonadota</taxon>
        <taxon>Betaproteobacteria</taxon>
        <taxon>Burkholderiales</taxon>
        <taxon>Comamonadaceae</taxon>
        <taxon>Comamonas</taxon>
    </lineage>
</organism>
<dbReference type="Pfam" id="PF01312">
    <property type="entry name" value="Bac_export_2"/>
    <property type="match status" value="1"/>
</dbReference>
<feature type="region of interest" description="Disordered" evidence="2">
    <location>
        <begin position="356"/>
        <end position="379"/>
    </location>
</feature>
<dbReference type="PANTHER" id="PTHR30531:SF12">
    <property type="entry name" value="FLAGELLAR BIOSYNTHETIC PROTEIN FLHB"/>
    <property type="match status" value="1"/>
</dbReference>
<keyword evidence="3" id="KW-0472">Membrane</keyword>
<dbReference type="GeneID" id="80799767"/>
<dbReference type="Proteomes" id="UP000220246">
    <property type="component" value="Unassembled WGS sequence"/>
</dbReference>
<evidence type="ECO:0000256" key="1">
    <source>
        <dbReference type="ARBA" id="ARBA00010690"/>
    </source>
</evidence>
<comment type="caution">
    <text evidence="4">The sequence shown here is derived from an EMBL/GenBank/DDBJ whole genome shotgun (WGS) entry which is preliminary data.</text>
</comment>